<feature type="region of interest" description="Disordered" evidence="1">
    <location>
        <begin position="45"/>
        <end position="65"/>
    </location>
</feature>
<organism evidence="3 4">
    <name type="scientific">Amycolatopsis umgeniensis</name>
    <dbReference type="NCBI Taxonomy" id="336628"/>
    <lineage>
        <taxon>Bacteria</taxon>
        <taxon>Bacillati</taxon>
        <taxon>Actinomycetota</taxon>
        <taxon>Actinomycetes</taxon>
        <taxon>Pseudonocardiales</taxon>
        <taxon>Pseudonocardiaceae</taxon>
        <taxon>Amycolatopsis</taxon>
    </lineage>
</organism>
<keyword evidence="4" id="KW-1185">Reference proteome</keyword>
<name>A0A841BAR7_9PSEU</name>
<feature type="transmembrane region" description="Helical" evidence="2">
    <location>
        <begin position="20"/>
        <end position="39"/>
    </location>
</feature>
<dbReference type="AlphaFoldDB" id="A0A841BAR7"/>
<dbReference type="EMBL" id="JACHMX010000001">
    <property type="protein sequence ID" value="MBB5855963.1"/>
    <property type="molecule type" value="Genomic_DNA"/>
</dbReference>
<reference evidence="3 4" key="1">
    <citation type="submission" date="2020-08" db="EMBL/GenBank/DDBJ databases">
        <title>Sequencing the genomes of 1000 actinobacteria strains.</title>
        <authorList>
            <person name="Klenk H.-P."/>
        </authorList>
    </citation>
    <scope>NUCLEOTIDE SEQUENCE [LARGE SCALE GENOMIC DNA]</scope>
    <source>
        <strain evidence="3 4">DSM 45272</strain>
    </source>
</reference>
<evidence type="ECO:0000256" key="2">
    <source>
        <dbReference type="SAM" id="Phobius"/>
    </source>
</evidence>
<keyword evidence="2" id="KW-1133">Transmembrane helix</keyword>
<comment type="caution">
    <text evidence="3">The sequence shown here is derived from an EMBL/GenBank/DDBJ whole genome shotgun (WGS) entry which is preliminary data.</text>
</comment>
<dbReference type="Proteomes" id="UP000580861">
    <property type="component" value="Unassembled WGS sequence"/>
</dbReference>
<keyword evidence="2" id="KW-0472">Membrane</keyword>
<evidence type="ECO:0000313" key="4">
    <source>
        <dbReference type="Proteomes" id="UP000580861"/>
    </source>
</evidence>
<evidence type="ECO:0000256" key="1">
    <source>
        <dbReference type="SAM" id="MobiDB-lite"/>
    </source>
</evidence>
<protein>
    <submittedName>
        <fullName evidence="3">Uncharacterized protein</fullName>
    </submittedName>
</protein>
<keyword evidence="2" id="KW-0812">Transmembrane</keyword>
<evidence type="ECO:0000313" key="3">
    <source>
        <dbReference type="EMBL" id="MBB5855963.1"/>
    </source>
</evidence>
<proteinExistence type="predicted"/>
<accession>A0A841BAR7</accession>
<dbReference type="RefSeq" id="WP_184901038.1">
    <property type="nucleotide sequence ID" value="NZ_JACHMX010000001.1"/>
</dbReference>
<gene>
    <name evidence="3" type="ORF">HDA45_006050</name>
</gene>
<sequence length="200" mass="20935">MYIPPEPSAYPAKPRRWPWFLGTAIAVAALSTTLVLVLLGNERDGNPKPVSAAKSTSSPCKSPDLKPPCQGVNGWVLADGSYESTTRTTPPAYVAPTTTSPPPLTPADFTLEPKTYSKQCFGSAGCVVVVEPAVSYKGTADAMLSHGTCSMTYDITGDKSGTITDTLSFVGTSVTMHRSVLSTSSSKTKVAIKIVSVSCP</sequence>